<reference evidence="10 11" key="1">
    <citation type="journal article" date="2019" name="Int. J. Syst. Evol. Microbiol.">
        <title>The Global Catalogue of Microorganisms (GCM) 10K type strain sequencing project: providing services to taxonomists for standard genome sequencing and annotation.</title>
        <authorList>
            <consortium name="The Broad Institute Genomics Platform"/>
            <consortium name="The Broad Institute Genome Sequencing Center for Infectious Disease"/>
            <person name="Wu L."/>
            <person name="Ma J."/>
        </authorList>
    </citation>
    <scope>NUCLEOTIDE SEQUENCE [LARGE SCALE GENOMIC DNA]</scope>
    <source>
        <strain evidence="10 11">JCM 15577</strain>
    </source>
</reference>
<evidence type="ECO:0000256" key="6">
    <source>
        <dbReference type="ARBA" id="ARBA00022989"/>
    </source>
</evidence>
<sequence length="357" mass="37643">MSSQRAAILHSLSFRNISAVYIFIILFAVFALWIPDRFLQIGVWRSLLDAEALTGLAALAALIPLIAGSLNLAVGAQVGFCAITSAWLLSKAQLPIIIQLPAVILAGALIGLITALVITILKVEPIIATLGMSSILLAGMAWVSGSQQILDLGPDYRLLATTQIGGVTLPVYILIAVALVAWYVLERTPAGRRMYAVGFNPDAARLAGINVNKIKVWSLVAGGALAALAGALLTSRINAGDPTVGPSFLLPALTAVFLGSTQFRGGRFNVWGTIVAMYVLAVGIKGLQLAGLPRWVNDLFYGLALLIAVALSQWEKTSRRGAAIDRTLRSIGSSSRKKDSASVPPPLPTDGSAQRRS</sequence>
<dbReference type="InterPro" id="IPR001851">
    <property type="entry name" value="ABC_transp_permease"/>
</dbReference>
<keyword evidence="6 9" id="KW-1133">Transmembrane helix</keyword>
<comment type="subcellular location">
    <subcellularLocation>
        <location evidence="1">Cell membrane</location>
        <topology evidence="1">Multi-pass membrane protein</topology>
    </subcellularLocation>
</comment>
<keyword evidence="5 9" id="KW-0812">Transmembrane</keyword>
<evidence type="ECO:0000256" key="1">
    <source>
        <dbReference type="ARBA" id="ARBA00004651"/>
    </source>
</evidence>
<feature type="transmembrane region" description="Helical" evidence="9">
    <location>
        <begin position="164"/>
        <end position="185"/>
    </location>
</feature>
<keyword evidence="11" id="KW-1185">Reference proteome</keyword>
<dbReference type="Proteomes" id="UP001501690">
    <property type="component" value="Unassembled WGS sequence"/>
</dbReference>
<keyword evidence="2" id="KW-0813">Transport</keyword>
<feature type="region of interest" description="Disordered" evidence="8">
    <location>
        <begin position="331"/>
        <end position="357"/>
    </location>
</feature>
<feature type="transmembrane region" description="Helical" evidence="9">
    <location>
        <begin position="243"/>
        <end position="261"/>
    </location>
</feature>
<evidence type="ECO:0000313" key="11">
    <source>
        <dbReference type="Proteomes" id="UP001501690"/>
    </source>
</evidence>
<dbReference type="Pfam" id="PF02653">
    <property type="entry name" value="BPD_transp_2"/>
    <property type="match status" value="1"/>
</dbReference>
<dbReference type="PANTHER" id="PTHR32196">
    <property type="entry name" value="ABC TRANSPORTER PERMEASE PROTEIN YPHD-RELATED-RELATED"/>
    <property type="match status" value="1"/>
</dbReference>
<protein>
    <submittedName>
        <fullName evidence="10">ABC transporter permease</fullName>
    </submittedName>
</protein>
<evidence type="ECO:0000256" key="7">
    <source>
        <dbReference type="ARBA" id="ARBA00023136"/>
    </source>
</evidence>
<feature type="transmembrane region" description="Helical" evidence="9">
    <location>
        <begin position="299"/>
        <end position="314"/>
    </location>
</feature>
<feature type="transmembrane region" description="Helical" evidence="9">
    <location>
        <begin position="125"/>
        <end position="144"/>
    </location>
</feature>
<dbReference type="EMBL" id="BAAAPL010000001">
    <property type="protein sequence ID" value="GAA1688393.1"/>
    <property type="molecule type" value="Genomic_DNA"/>
</dbReference>
<evidence type="ECO:0000256" key="3">
    <source>
        <dbReference type="ARBA" id="ARBA00022475"/>
    </source>
</evidence>
<evidence type="ECO:0000256" key="9">
    <source>
        <dbReference type="SAM" id="Phobius"/>
    </source>
</evidence>
<evidence type="ECO:0000256" key="4">
    <source>
        <dbReference type="ARBA" id="ARBA00022519"/>
    </source>
</evidence>
<keyword evidence="4" id="KW-0997">Cell inner membrane</keyword>
<keyword evidence="3" id="KW-1003">Cell membrane</keyword>
<name>A0ABN2HIR9_9MICO</name>
<feature type="transmembrane region" description="Helical" evidence="9">
    <location>
        <begin position="216"/>
        <end position="237"/>
    </location>
</feature>
<proteinExistence type="predicted"/>
<comment type="caution">
    <text evidence="10">The sequence shown here is derived from an EMBL/GenBank/DDBJ whole genome shotgun (WGS) entry which is preliminary data.</text>
</comment>
<dbReference type="CDD" id="cd06579">
    <property type="entry name" value="TM_PBP1_transp_AraH_like"/>
    <property type="match status" value="1"/>
</dbReference>
<feature type="transmembrane region" description="Helical" evidence="9">
    <location>
        <begin position="12"/>
        <end position="34"/>
    </location>
</feature>
<dbReference type="PANTHER" id="PTHR32196:SF21">
    <property type="entry name" value="ABC TRANSPORTER PERMEASE PROTEIN YPHD-RELATED"/>
    <property type="match status" value="1"/>
</dbReference>
<keyword evidence="7 9" id="KW-0472">Membrane</keyword>
<feature type="transmembrane region" description="Helical" evidence="9">
    <location>
        <begin position="96"/>
        <end position="118"/>
    </location>
</feature>
<accession>A0ABN2HIR9</accession>
<evidence type="ECO:0000256" key="5">
    <source>
        <dbReference type="ARBA" id="ARBA00022692"/>
    </source>
</evidence>
<feature type="transmembrane region" description="Helical" evidence="9">
    <location>
        <begin position="268"/>
        <end position="287"/>
    </location>
</feature>
<evidence type="ECO:0000313" key="10">
    <source>
        <dbReference type="EMBL" id="GAA1688393.1"/>
    </source>
</evidence>
<evidence type="ECO:0000256" key="8">
    <source>
        <dbReference type="SAM" id="MobiDB-lite"/>
    </source>
</evidence>
<organism evidence="10 11">
    <name type="scientific">Microbacterium sediminicola</name>
    <dbReference type="NCBI Taxonomy" id="415210"/>
    <lineage>
        <taxon>Bacteria</taxon>
        <taxon>Bacillati</taxon>
        <taxon>Actinomycetota</taxon>
        <taxon>Actinomycetes</taxon>
        <taxon>Micrococcales</taxon>
        <taxon>Microbacteriaceae</taxon>
        <taxon>Microbacterium</taxon>
    </lineage>
</organism>
<dbReference type="RefSeq" id="WP_344067908.1">
    <property type="nucleotide sequence ID" value="NZ_BAAAPL010000001.1"/>
</dbReference>
<gene>
    <name evidence="10" type="ORF">GCM10009808_01700</name>
</gene>
<evidence type="ECO:0000256" key="2">
    <source>
        <dbReference type="ARBA" id="ARBA00022448"/>
    </source>
</evidence>